<evidence type="ECO:0000256" key="1">
    <source>
        <dbReference type="ARBA" id="ARBA00001946"/>
    </source>
</evidence>
<dbReference type="InterPro" id="IPR029017">
    <property type="entry name" value="Enolase-like_N"/>
</dbReference>
<dbReference type="SUPFAM" id="SSF54826">
    <property type="entry name" value="Enolase N-terminal domain-like"/>
    <property type="match status" value="1"/>
</dbReference>
<dbReference type="PROSITE" id="PS00908">
    <property type="entry name" value="MR_MLE_1"/>
    <property type="match status" value="1"/>
</dbReference>
<protein>
    <submittedName>
        <fullName evidence="5">Enolase C-terminal domain-like protein</fullName>
    </submittedName>
</protein>
<dbReference type="InterPro" id="IPR013341">
    <property type="entry name" value="Mandelate_racemase_N_dom"/>
</dbReference>
<proteinExistence type="predicted"/>
<keyword evidence="2" id="KW-0479">Metal-binding</keyword>
<dbReference type="SFLD" id="SFLDS00001">
    <property type="entry name" value="Enolase"/>
    <property type="match status" value="1"/>
</dbReference>
<evidence type="ECO:0000256" key="3">
    <source>
        <dbReference type="ARBA" id="ARBA00022842"/>
    </source>
</evidence>
<dbReference type="Pfam" id="PF02746">
    <property type="entry name" value="MR_MLE_N"/>
    <property type="match status" value="1"/>
</dbReference>
<dbReference type="InterPro" id="IPR013342">
    <property type="entry name" value="Mandelate_racemase_C"/>
</dbReference>
<reference evidence="6" key="1">
    <citation type="journal article" date="2019" name="Int. J. Syst. Evol. Microbiol.">
        <title>The Global Catalogue of Microorganisms (GCM) 10K type strain sequencing project: providing services to taxonomists for standard genome sequencing and annotation.</title>
        <authorList>
            <consortium name="The Broad Institute Genomics Platform"/>
            <consortium name="The Broad Institute Genome Sequencing Center for Infectious Disease"/>
            <person name="Wu L."/>
            <person name="Ma J."/>
        </authorList>
    </citation>
    <scope>NUCLEOTIDE SEQUENCE [LARGE SCALE GENOMIC DNA]</scope>
    <source>
        <strain evidence="6">JCM 4542</strain>
    </source>
</reference>
<sequence>MSAKAASADAAIDAVEACAYTFPTDSPEADGTLAWDATTLVVVEARSGTTTGLGWTYAPATAAQAVTALLREQVVGRDALDVAGANEAMGRAVRNAGRQGLVACALSAVDIALWDLKARLLQVPLTGLIGRVAREVPVYGSGGFTTYHDTHMAAQLTSWVQGHGIGRVKIKIGESWGRAVPRDLDRVRHARRTVGPDVALYVDANGAYTRKQAVRVGQALAELEVGWFEEPVSSDDLQGLRLVREACACDVAAGEYGYDLPYFARMAPVVDCLQADATRCGGLTAWLRAAAVAEAHGLEISGHCAPHVHAQVAACVPNLRHIEWFHDHVRIESAYFTGALDPAGGVVRPGADGRPGHGLRFRRAEAEAHRVA</sequence>
<dbReference type="Proteomes" id="UP001500886">
    <property type="component" value="Unassembled WGS sequence"/>
</dbReference>
<comment type="cofactor">
    <cofactor evidence="1">
        <name>Mg(2+)</name>
        <dbReference type="ChEBI" id="CHEBI:18420"/>
    </cofactor>
</comment>
<dbReference type="SMART" id="SM00922">
    <property type="entry name" value="MR_MLE"/>
    <property type="match status" value="1"/>
</dbReference>
<dbReference type="CDD" id="cd03328">
    <property type="entry name" value="MR_like_3"/>
    <property type="match status" value="1"/>
</dbReference>
<comment type="caution">
    <text evidence="5">The sequence shown here is derived from an EMBL/GenBank/DDBJ whole genome shotgun (WGS) entry which is preliminary data.</text>
</comment>
<accession>A0ABP6G6Q6</accession>
<dbReference type="SUPFAM" id="SSF51604">
    <property type="entry name" value="Enolase C-terminal domain-like"/>
    <property type="match status" value="1"/>
</dbReference>
<dbReference type="InterPro" id="IPR029065">
    <property type="entry name" value="Enolase_C-like"/>
</dbReference>
<evidence type="ECO:0000256" key="2">
    <source>
        <dbReference type="ARBA" id="ARBA00022723"/>
    </source>
</evidence>
<dbReference type="Pfam" id="PF13378">
    <property type="entry name" value="MR_MLE_C"/>
    <property type="match status" value="1"/>
</dbReference>
<name>A0ABP6G6Q6_9ACTN</name>
<dbReference type="EMBL" id="BAAASL010000011">
    <property type="protein sequence ID" value="GAA2718060.1"/>
    <property type="molecule type" value="Genomic_DNA"/>
</dbReference>
<dbReference type="InterPro" id="IPR036849">
    <property type="entry name" value="Enolase-like_C_sf"/>
</dbReference>
<dbReference type="Gene3D" id="3.30.390.10">
    <property type="entry name" value="Enolase-like, N-terminal domain"/>
    <property type="match status" value="1"/>
</dbReference>
<keyword evidence="3" id="KW-0460">Magnesium</keyword>
<keyword evidence="6" id="KW-1185">Reference proteome</keyword>
<dbReference type="SFLD" id="SFLDG00179">
    <property type="entry name" value="mandelate_racemase"/>
    <property type="match status" value="1"/>
</dbReference>
<evidence type="ECO:0000313" key="6">
    <source>
        <dbReference type="Proteomes" id="UP001500886"/>
    </source>
</evidence>
<dbReference type="InterPro" id="IPR046945">
    <property type="entry name" value="RHMD-like"/>
</dbReference>
<dbReference type="PANTHER" id="PTHR13794:SF58">
    <property type="entry name" value="MITOCHONDRIAL ENOLASE SUPERFAMILY MEMBER 1"/>
    <property type="match status" value="1"/>
</dbReference>
<feature type="domain" description="Mandelate racemase/muconate lactonizing enzyme C-terminal" evidence="4">
    <location>
        <begin position="149"/>
        <end position="250"/>
    </location>
</feature>
<organism evidence="5 6">
    <name type="scientific">Streptomyces luteosporeus</name>
    <dbReference type="NCBI Taxonomy" id="173856"/>
    <lineage>
        <taxon>Bacteria</taxon>
        <taxon>Bacillati</taxon>
        <taxon>Actinomycetota</taxon>
        <taxon>Actinomycetes</taxon>
        <taxon>Kitasatosporales</taxon>
        <taxon>Streptomycetaceae</taxon>
        <taxon>Streptomyces</taxon>
    </lineage>
</organism>
<evidence type="ECO:0000313" key="5">
    <source>
        <dbReference type="EMBL" id="GAA2718060.1"/>
    </source>
</evidence>
<gene>
    <name evidence="5" type="ORF">GCM10010315_32840</name>
</gene>
<evidence type="ECO:0000259" key="4">
    <source>
        <dbReference type="SMART" id="SM00922"/>
    </source>
</evidence>
<dbReference type="InterPro" id="IPR018110">
    <property type="entry name" value="Mandel_Rmase/mucon_lact_enz_CS"/>
</dbReference>
<dbReference type="RefSeq" id="WP_344436049.1">
    <property type="nucleotide sequence ID" value="NZ_BAAASL010000011.1"/>
</dbReference>
<dbReference type="Gene3D" id="3.20.20.120">
    <property type="entry name" value="Enolase-like C-terminal domain"/>
    <property type="match status" value="1"/>
</dbReference>
<dbReference type="PANTHER" id="PTHR13794">
    <property type="entry name" value="ENOLASE SUPERFAMILY, MANDELATE RACEMASE"/>
    <property type="match status" value="1"/>
</dbReference>